<keyword evidence="5 8" id="KW-0808">Transferase</keyword>
<reference evidence="8" key="2">
    <citation type="submission" date="2010-03" db="EMBL/GenBank/DDBJ databases">
        <authorList>
            <person name="Pajon A."/>
        </authorList>
    </citation>
    <scope>NUCLEOTIDE SEQUENCE</scope>
    <source>
        <strain evidence="8">Type strain: 18P13</strain>
    </source>
</reference>
<dbReference type="PATRIC" id="fig|213810.4.peg.909"/>
<evidence type="ECO:0000256" key="5">
    <source>
        <dbReference type="ARBA" id="ARBA00022679"/>
    </source>
</evidence>
<evidence type="ECO:0000256" key="6">
    <source>
        <dbReference type="ARBA" id="ARBA00022898"/>
    </source>
</evidence>
<evidence type="ECO:0000256" key="4">
    <source>
        <dbReference type="ARBA" id="ARBA00022576"/>
    </source>
</evidence>
<gene>
    <name evidence="8" type="ordered locus">RUM_10060</name>
</gene>
<evidence type="ECO:0000259" key="7">
    <source>
        <dbReference type="Pfam" id="PF00155"/>
    </source>
</evidence>
<dbReference type="InterPro" id="IPR004839">
    <property type="entry name" value="Aminotransferase_I/II_large"/>
</dbReference>
<dbReference type="Gene3D" id="3.90.1150.10">
    <property type="entry name" value="Aspartate Aminotransferase, domain 1"/>
    <property type="match status" value="1"/>
</dbReference>
<evidence type="ECO:0000256" key="2">
    <source>
        <dbReference type="ARBA" id="ARBA00007441"/>
    </source>
</evidence>
<dbReference type="Pfam" id="PF00155">
    <property type="entry name" value="Aminotran_1_2"/>
    <property type="match status" value="1"/>
</dbReference>
<protein>
    <submittedName>
        <fullName evidence="8">Transcriptional regulators containing a DNA-binding HTH domain and an aminotransferase domain (MocR family) and their eukaryotic orthologs</fullName>
    </submittedName>
</protein>
<dbReference type="Gene3D" id="3.40.640.10">
    <property type="entry name" value="Type I PLP-dependent aspartate aminotransferase-like (Major domain)"/>
    <property type="match status" value="1"/>
</dbReference>
<dbReference type="BioCyc" id="RCHA213810:RUM_RS04835-MONOMER"/>
<keyword evidence="4 8" id="KW-0032">Aminotransferase</keyword>
<dbReference type="STRING" id="213810.RUM_10060"/>
<dbReference type="AlphaFoldDB" id="D4LC27"/>
<dbReference type="CDD" id="cd00609">
    <property type="entry name" value="AAT_like"/>
    <property type="match status" value="1"/>
</dbReference>
<comment type="similarity">
    <text evidence="2">Belongs to the class-I pyridoxal-phosphate-dependent aminotransferase family.</text>
</comment>
<keyword evidence="8" id="KW-0238">DNA-binding</keyword>
<keyword evidence="9" id="KW-1185">Reference proteome</keyword>
<dbReference type="GeneID" id="83155762"/>
<comment type="cofactor">
    <cofactor evidence="1">
        <name>pyridoxal 5'-phosphate</name>
        <dbReference type="ChEBI" id="CHEBI:597326"/>
    </cofactor>
</comment>
<proteinExistence type="inferred from homology"/>
<keyword evidence="6" id="KW-0663">Pyridoxal phosphate</keyword>
<dbReference type="PANTHER" id="PTHR42790:SF19">
    <property type="entry name" value="KYNURENINE_ALPHA-AMINOADIPATE AMINOTRANSFERASE, MITOCHONDRIAL"/>
    <property type="match status" value="1"/>
</dbReference>
<dbReference type="RefSeq" id="WP_015558079.1">
    <property type="nucleotide sequence ID" value="NC_021039.1"/>
</dbReference>
<accession>D4LC27</accession>
<dbReference type="GO" id="GO:0008483">
    <property type="term" value="F:transaminase activity"/>
    <property type="evidence" value="ECO:0007669"/>
    <property type="project" value="UniProtKB-KW"/>
</dbReference>
<dbReference type="InterPro" id="IPR050859">
    <property type="entry name" value="Class-I_PLP-dep_aminotransf"/>
</dbReference>
<evidence type="ECO:0000256" key="3">
    <source>
        <dbReference type="ARBA" id="ARBA00011738"/>
    </source>
</evidence>
<sequence length="398" mass="44291">MNYVFSDKVSGLQASAIREILKFCAFPDVISFAAGNPAPEAFPTKVLAELSDSVMQTDPILALQYNITEGYTPLRDALKSWMGSRHCFEAGADDLIITSGAQQANELACKVLCNEGDTLICESPSFIGSLNAFRSYHVNLVGVEMEEDGIRLDLLEQALKDAKKAKLIYLIPNFQNPTGRTMSWEKRKAVYALAQKYNAVILEDNPYGDLRFAGEDIPAIKTLDTDGRVIYTGTFSKILAPGLRVGYVSAAEPIIQKIIVCKQVADVHTNIWAQVLCERFLATQNIEQHLAGLQKIYRHKCNLMLEGMEQHFSRKITWTKPEGGLFIWATLPQGSDMMGFCKRAVSEYKIAVVPGTAFSIRENDPSDSFRLNFSTPTDEQIVRGIEILGNMTRELLDK</sequence>
<dbReference type="PANTHER" id="PTHR42790">
    <property type="entry name" value="AMINOTRANSFERASE"/>
    <property type="match status" value="1"/>
</dbReference>
<evidence type="ECO:0000313" key="8">
    <source>
        <dbReference type="EMBL" id="CBL17172.1"/>
    </source>
</evidence>
<dbReference type="KEGG" id="rch:RUM_10060"/>
<dbReference type="FunFam" id="3.40.640.10:FF:000053">
    <property type="entry name" value="Aminotransferase, class I"/>
    <property type="match status" value="1"/>
</dbReference>
<reference evidence="8" key="1">
    <citation type="submission" date="2010-03" db="EMBL/GenBank/DDBJ databases">
        <title>The genome sequence of Ruminococcus sp. 18P13.</title>
        <authorList>
            <consortium name="metaHIT consortium -- http://www.metahit.eu/"/>
            <person name="Pajon A."/>
            <person name="Turner K."/>
            <person name="Parkhill J."/>
            <person name="Bernalier A."/>
        </authorList>
    </citation>
    <scope>NUCLEOTIDE SEQUENCE [LARGE SCALE GENOMIC DNA]</scope>
    <source>
        <strain evidence="8">Type strain: 18P13</strain>
    </source>
</reference>
<evidence type="ECO:0000256" key="1">
    <source>
        <dbReference type="ARBA" id="ARBA00001933"/>
    </source>
</evidence>
<dbReference type="InterPro" id="IPR015421">
    <property type="entry name" value="PyrdxlP-dep_Trfase_major"/>
</dbReference>
<dbReference type="HOGENOM" id="CLU_017584_0_6_9"/>
<dbReference type="SUPFAM" id="SSF53383">
    <property type="entry name" value="PLP-dependent transferases"/>
    <property type="match status" value="1"/>
</dbReference>
<dbReference type="GO" id="GO:0030170">
    <property type="term" value="F:pyridoxal phosphate binding"/>
    <property type="evidence" value="ECO:0007669"/>
    <property type="project" value="InterPro"/>
</dbReference>
<dbReference type="InterPro" id="IPR015422">
    <property type="entry name" value="PyrdxlP-dep_Trfase_small"/>
</dbReference>
<dbReference type="GO" id="GO:0003677">
    <property type="term" value="F:DNA binding"/>
    <property type="evidence" value="ECO:0007669"/>
    <property type="project" value="UniProtKB-KW"/>
</dbReference>
<dbReference type="EMBL" id="FP929052">
    <property type="protein sequence ID" value="CBL17172.1"/>
    <property type="molecule type" value="Genomic_DNA"/>
</dbReference>
<organism evidence="8 9">
    <name type="scientific">Ruminococcus champanellensis (strain DSM 18848 / JCM 17042 / KCTC 15320 / 18P13)</name>
    <dbReference type="NCBI Taxonomy" id="213810"/>
    <lineage>
        <taxon>Bacteria</taxon>
        <taxon>Bacillati</taxon>
        <taxon>Bacillota</taxon>
        <taxon>Clostridia</taxon>
        <taxon>Eubacteriales</taxon>
        <taxon>Oscillospiraceae</taxon>
        <taxon>Ruminococcus</taxon>
    </lineage>
</organism>
<dbReference type="InterPro" id="IPR015424">
    <property type="entry name" value="PyrdxlP-dep_Trfase"/>
</dbReference>
<feature type="domain" description="Aminotransferase class I/classII large" evidence="7">
    <location>
        <begin position="28"/>
        <end position="386"/>
    </location>
</feature>
<name>D4LC27_RUMC1</name>
<dbReference type="Proteomes" id="UP000007054">
    <property type="component" value="Chromosome"/>
</dbReference>
<evidence type="ECO:0000313" key="9">
    <source>
        <dbReference type="Proteomes" id="UP000007054"/>
    </source>
</evidence>
<dbReference type="GO" id="GO:1901605">
    <property type="term" value="P:alpha-amino acid metabolic process"/>
    <property type="evidence" value="ECO:0007669"/>
    <property type="project" value="TreeGrafter"/>
</dbReference>
<comment type="subunit">
    <text evidence="3">Homodimer.</text>
</comment>